<dbReference type="Proteomes" id="UP000499080">
    <property type="component" value="Unassembled WGS sequence"/>
</dbReference>
<accession>A0A4Y2SEU7</accession>
<evidence type="ECO:0000313" key="2">
    <source>
        <dbReference type="Proteomes" id="UP000499080"/>
    </source>
</evidence>
<evidence type="ECO:0000313" key="1">
    <source>
        <dbReference type="EMBL" id="GBN85820.1"/>
    </source>
</evidence>
<name>A0A4Y2SEU7_ARAVE</name>
<protein>
    <submittedName>
        <fullName evidence="1">Uncharacterized protein</fullName>
    </submittedName>
</protein>
<keyword evidence="2" id="KW-1185">Reference proteome</keyword>
<gene>
    <name evidence="1" type="ORF">AVEN_116073_1</name>
</gene>
<dbReference type="AlphaFoldDB" id="A0A4Y2SEU7"/>
<comment type="caution">
    <text evidence="1">The sequence shown here is derived from an EMBL/GenBank/DDBJ whole genome shotgun (WGS) entry which is preliminary data.</text>
</comment>
<dbReference type="EMBL" id="BGPR01020972">
    <property type="protein sequence ID" value="GBN85820.1"/>
    <property type="molecule type" value="Genomic_DNA"/>
</dbReference>
<organism evidence="1 2">
    <name type="scientific">Araneus ventricosus</name>
    <name type="common">Orbweaver spider</name>
    <name type="synonym">Epeira ventricosa</name>
    <dbReference type="NCBI Taxonomy" id="182803"/>
    <lineage>
        <taxon>Eukaryota</taxon>
        <taxon>Metazoa</taxon>
        <taxon>Ecdysozoa</taxon>
        <taxon>Arthropoda</taxon>
        <taxon>Chelicerata</taxon>
        <taxon>Arachnida</taxon>
        <taxon>Araneae</taxon>
        <taxon>Araneomorphae</taxon>
        <taxon>Entelegynae</taxon>
        <taxon>Araneoidea</taxon>
        <taxon>Araneidae</taxon>
        <taxon>Araneus</taxon>
    </lineage>
</organism>
<sequence length="114" mass="12754">MTSATIELACPSPSFHTTPTGRCLAHDVRLAGTRPPYTGWNQVFSLEPTGQELCELDNLKAGKTRRIQICTELRTTYNYVCGLYTKIVDLHSVFRRNPSKGSLSARSCTCEYYS</sequence>
<proteinExistence type="predicted"/>
<reference evidence="1 2" key="1">
    <citation type="journal article" date="2019" name="Sci. Rep.">
        <title>Orb-weaving spider Araneus ventricosus genome elucidates the spidroin gene catalogue.</title>
        <authorList>
            <person name="Kono N."/>
            <person name="Nakamura H."/>
            <person name="Ohtoshi R."/>
            <person name="Moran D.A.P."/>
            <person name="Shinohara A."/>
            <person name="Yoshida Y."/>
            <person name="Fujiwara M."/>
            <person name="Mori M."/>
            <person name="Tomita M."/>
            <person name="Arakawa K."/>
        </authorList>
    </citation>
    <scope>NUCLEOTIDE SEQUENCE [LARGE SCALE GENOMIC DNA]</scope>
</reference>